<organism evidence="2 3">
    <name type="scientific">Mesorhabditis spiculigera</name>
    <dbReference type="NCBI Taxonomy" id="96644"/>
    <lineage>
        <taxon>Eukaryota</taxon>
        <taxon>Metazoa</taxon>
        <taxon>Ecdysozoa</taxon>
        <taxon>Nematoda</taxon>
        <taxon>Chromadorea</taxon>
        <taxon>Rhabditida</taxon>
        <taxon>Rhabditina</taxon>
        <taxon>Rhabditomorpha</taxon>
        <taxon>Rhabditoidea</taxon>
        <taxon>Rhabditidae</taxon>
        <taxon>Mesorhabditinae</taxon>
        <taxon>Mesorhabditis</taxon>
    </lineage>
</organism>
<dbReference type="PANTHER" id="PTHR36938">
    <property type="entry name" value="PROTEIN CBG26935"/>
    <property type="match status" value="1"/>
</dbReference>
<evidence type="ECO:0008006" key="4">
    <source>
        <dbReference type="Google" id="ProtNLM"/>
    </source>
</evidence>
<dbReference type="AlphaFoldDB" id="A0AA36G7C2"/>
<dbReference type="PANTHER" id="PTHR36938:SF1">
    <property type="entry name" value="WAP DOMAIN-CONTAINING PROTEIN"/>
    <property type="match status" value="1"/>
</dbReference>
<evidence type="ECO:0000256" key="1">
    <source>
        <dbReference type="SAM" id="SignalP"/>
    </source>
</evidence>
<proteinExistence type="predicted"/>
<keyword evidence="3" id="KW-1185">Reference proteome</keyword>
<sequence length="140" mass="15772">MQVLARWLAVVVILDVAMCEPFESIEESEETTLPATTKRPHISLWKPKKNYGLDECFGRFAYCRESKICDSGQMCVHRSGYCCSPWSKNSQLVSACPAPMLMNVTCRATAPVTWCREDKHCHSAPVRMCCPTLCGYNICI</sequence>
<dbReference type="Proteomes" id="UP001177023">
    <property type="component" value="Unassembled WGS sequence"/>
</dbReference>
<feature type="signal peptide" evidence="1">
    <location>
        <begin position="1"/>
        <end position="19"/>
    </location>
</feature>
<evidence type="ECO:0000313" key="3">
    <source>
        <dbReference type="Proteomes" id="UP001177023"/>
    </source>
</evidence>
<comment type="caution">
    <text evidence="2">The sequence shown here is derived from an EMBL/GenBank/DDBJ whole genome shotgun (WGS) entry which is preliminary data.</text>
</comment>
<name>A0AA36G7C2_9BILA</name>
<keyword evidence="1" id="KW-0732">Signal</keyword>
<evidence type="ECO:0000313" key="2">
    <source>
        <dbReference type="EMBL" id="CAJ0582004.1"/>
    </source>
</evidence>
<protein>
    <recommendedName>
        <fullName evidence="4">WAP domain-containing protein</fullName>
    </recommendedName>
</protein>
<feature type="chain" id="PRO_5041235662" description="WAP domain-containing protein" evidence="1">
    <location>
        <begin position="20"/>
        <end position="140"/>
    </location>
</feature>
<dbReference type="EMBL" id="CATQJA010002664">
    <property type="protein sequence ID" value="CAJ0582004.1"/>
    <property type="molecule type" value="Genomic_DNA"/>
</dbReference>
<gene>
    <name evidence="2" type="ORF">MSPICULIGERA_LOCUS20147</name>
</gene>
<reference evidence="2" key="1">
    <citation type="submission" date="2023-06" db="EMBL/GenBank/DDBJ databases">
        <authorList>
            <person name="Delattre M."/>
        </authorList>
    </citation>
    <scope>NUCLEOTIDE SEQUENCE</scope>
    <source>
        <strain evidence="2">AF72</strain>
    </source>
</reference>
<accession>A0AA36G7C2</accession>
<feature type="non-terminal residue" evidence="2">
    <location>
        <position position="140"/>
    </location>
</feature>